<sequence>MSAAQKPEKRVRYTPGPGVASALELELEFGVGASSRESNGCVTTRGKGVKKKKNRREKGLGWPLAKKGQAATPKPKGDERLFKRERVRYTSGSRVALALQLELEFGVGARRKGGNVRVVSKSGFFRGNMTYRSDNDIP</sequence>
<evidence type="ECO:0000313" key="3">
    <source>
        <dbReference type="Proteomes" id="UP001314170"/>
    </source>
</evidence>
<organism evidence="2 3">
    <name type="scientific">Dovyalis caffra</name>
    <dbReference type="NCBI Taxonomy" id="77055"/>
    <lineage>
        <taxon>Eukaryota</taxon>
        <taxon>Viridiplantae</taxon>
        <taxon>Streptophyta</taxon>
        <taxon>Embryophyta</taxon>
        <taxon>Tracheophyta</taxon>
        <taxon>Spermatophyta</taxon>
        <taxon>Magnoliopsida</taxon>
        <taxon>eudicotyledons</taxon>
        <taxon>Gunneridae</taxon>
        <taxon>Pentapetalae</taxon>
        <taxon>rosids</taxon>
        <taxon>fabids</taxon>
        <taxon>Malpighiales</taxon>
        <taxon>Salicaceae</taxon>
        <taxon>Flacourtieae</taxon>
        <taxon>Dovyalis</taxon>
    </lineage>
</organism>
<gene>
    <name evidence="2" type="ORF">DCAF_LOCUS21314</name>
</gene>
<accession>A0AAV1SC87</accession>
<reference evidence="2 3" key="1">
    <citation type="submission" date="2024-01" db="EMBL/GenBank/DDBJ databases">
        <authorList>
            <person name="Waweru B."/>
        </authorList>
    </citation>
    <scope>NUCLEOTIDE SEQUENCE [LARGE SCALE GENOMIC DNA]</scope>
</reference>
<dbReference type="EMBL" id="CAWUPB010001173">
    <property type="protein sequence ID" value="CAK7348613.1"/>
    <property type="molecule type" value="Genomic_DNA"/>
</dbReference>
<proteinExistence type="predicted"/>
<dbReference type="Proteomes" id="UP001314170">
    <property type="component" value="Unassembled WGS sequence"/>
</dbReference>
<evidence type="ECO:0000256" key="1">
    <source>
        <dbReference type="SAM" id="MobiDB-lite"/>
    </source>
</evidence>
<feature type="compositionally biased region" description="Basic residues" evidence="1">
    <location>
        <begin position="47"/>
        <end position="56"/>
    </location>
</feature>
<feature type="region of interest" description="Disordered" evidence="1">
    <location>
        <begin position="35"/>
        <end position="79"/>
    </location>
</feature>
<name>A0AAV1SC87_9ROSI</name>
<evidence type="ECO:0000313" key="2">
    <source>
        <dbReference type="EMBL" id="CAK7348613.1"/>
    </source>
</evidence>
<dbReference type="AlphaFoldDB" id="A0AAV1SC87"/>
<keyword evidence="3" id="KW-1185">Reference proteome</keyword>
<protein>
    <submittedName>
        <fullName evidence="2">Uncharacterized protein</fullName>
    </submittedName>
</protein>
<comment type="caution">
    <text evidence="2">The sequence shown here is derived from an EMBL/GenBank/DDBJ whole genome shotgun (WGS) entry which is preliminary data.</text>
</comment>